<dbReference type="GO" id="GO:0035556">
    <property type="term" value="P:intracellular signal transduction"/>
    <property type="evidence" value="ECO:0007669"/>
    <property type="project" value="InterPro"/>
</dbReference>
<dbReference type="PROSITE" id="PS50297">
    <property type="entry name" value="ANK_REP_REGION"/>
    <property type="match status" value="1"/>
</dbReference>
<dbReference type="InterPro" id="IPR036770">
    <property type="entry name" value="Ankyrin_rpt-contain_sf"/>
</dbReference>
<gene>
    <name evidence="6" type="ORF">KP79_PYT03926</name>
</gene>
<dbReference type="SUPFAM" id="SSF158235">
    <property type="entry name" value="SOCS box-like"/>
    <property type="match status" value="1"/>
</dbReference>
<dbReference type="GO" id="GO:0016567">
    <property type="term" value="P:protein ubiquitination"/>
    <property type="evidence" value="ECO:0007669"/>
    <property type="project" value="TreeGrafter"/>
</dbReference>
<evidence type="ECO:0000256" key="4">
    <source>
        <dbReference type="PROSITE-ProRule" id="PRU00023"/>
    </source>
</evidence>
<dbReference type="OrthoDB" id="5406014at2759"/>
<proteinExistence type="inferred from homology"/>
<dbReference type="Pfam" id="PF07525">
    <property type="entry name" value="SOCS_box"/>
    <property type="match status" value="1"/>
</dbReference>
<evidence type="ECO:0000313" key="6">
    <source>
        <dbReference type="EMBL" id="OWF39074.1"/>
    </source>
</evidence>
<comment type="similarity">
    <text evidence="1">Belongs to the ankyrin SOCS box (ASB) family.</text>
</comment>
<name>A0A210PRJ2_MIZYE</name>
<comment type="caution">
    <text evidence="6">The sequence shown here is derived from an EMBL/GenBank/DDBJ whole genome shotgun (WGS) entry which is preliminary data.</text>
</comment>
<dbReference type="GO" id="GO:0045732">
    <property type="term" value="P:positive regulation of protein catabolic process"/>
    <property type="evidence" value="ECO:0007669"/>
    <property type="project" value="TreeGrafter"/>
</dbReference>
<dbReference type="Gene3D" id="1.25.40.20">
    <property type="entry name" value="Ankyrin repeat-containing domain"/>
    <property type="match status" value="1"/>
</dbReference>
<sequence>MIPAAIAAVFRDCVGTDDKDEHHGYQLQQFIRSGDIDNFKDSLKYPEFRAVINMKNHLGCTPLRIAAAEGQLECVRYLLDLGALVDSPDVKLQTPLLVAMKNFHFDCAELLLERGASPNGDPHHITTPIYIMTMEGSFRGMKLLLEHGADTYESHNHILPMMSLHVPVCPVQVALTYKRYNCLRLLLSYGAETNYFHFYSHIEEQKHMMLYDICISKSCVLVGFQLLYESGTNIYIRPKESKQVWEMEERPHIQSYLKYITENPRSLKSSCRLSLMHQYGRSLLSQLDKMDIPTVLKTYLSLADIPDS</sequence>
<dbReference type="Proteomes" id="UP000242188">
    <property type="component" value="Unassembled WGS sequence"/>
</dbReference>
<keyword evidence="2" id="KW-0677">Repeat</keyword>
<dbReference type="CDD" id="cd03716">
    <property type="entry name" value="SOCS_ASB_like"/>
    <property type="match status" value="1"/>
</dbReference>
<dbReference type="Pfam" id="PF12796">
    <property type="entry name" value="Ank_2"/>
    <property type="match status" value="1"/>
</dbReference>
<organism evidence="6 7">
    <name type="scientific">Mizuhopecten yessoensis</name>
    <name type="common">Japanese scallop</name>
    <name type="synonym">Patinopecten yessoensis</name>
    <dbReference type="NCBI Taxonomy" id="6573"/>
    <lineage>
        <taxon>Eukaryota</taxon>
        <taxon>Metazoa</taxon>
        <taxon>Spiralia</taxon>
        <taxon>Lophotrochozoa</taxon>
        <taxon>Mollusca</taxon>
        <taxon>Bivalvia</taxon>
        <taxon>Autobranchia</taxon>
        <taxon>Pteriomorphia</taxon>
        <taxon>Pectinida</taxon>
        <taxon>Pectinoidea</taxon>
        <taxon>Pectinidae</taxon>
        <taxon>Mizuhopecten</taxon>
    </lineage>
</organism>
<dbReference type="SMART" id="SM00248">
    <property type="entry name" value="ANK"/>
    <property type="match status" value="4"/>
</dbReference>
<dbReference type="EMBL" id="NEDP02005545">
    <property type="protein sequence ID" value="OWF39074.1"/>
    <property type="molecule type" value="Genomic_DNA"/>
</dbReference>
<dbReference type="PRINTS" id="PR01415">
    <property type="entry name" value="ANKYRIN"/>
</dbReference>
<protein>
    <submittedName>
        <fullName evidence="6">Ankyrin repeat and SOCS box protein 12</fullName>
    </submittedName>
</protein>
<dbReference type="InterPro" id="IPR001496">
    <property type="entry name" value="SOCS_box"/>
</dbReference>
<reference evidence="6 7" key="1">
    <citation type="journal article" date="2017" name="Nat. Ecol. Evol.">
        <title>Scallop genome provides insights into evolution of bilaterian karyotype and development.</title>
        <authorList>
            <person name="Wang S."/>
            <person name="Zhang J."/>
            <person name="Jiao W."/>
            <person name="Li J."/>
            <person name="Xun X."/>
            <person name="Sun Y."/>
            <person name="Guo X."/>
            <person name="Huan P."/>
            <person name="Dong B."/>
            <person name="Zhang L."/>
            <person name="Hu X."/>
            <person name="Sun X."/>
            <person name="Wang J."/>
            <person name="Zhao C."/>
            <person name="Wang Y."/>
            <person name="Wang D."/>
            <person name="Huang X."/>
            <person name="Wang R."/>
            <person name="Lv J."/>
            <person name="Li Y."/>
            <person name="Zhang Z."/>
            <person name="Liu B."/>
            <person name="Lu W."/>
            <person name="Hui Y."/>
            <person name="Liang J."/>
            <person name="Zhou Z."/>
            <person name="Hou R."/>
            <person name="Li X."/>
            <person name="Liu Y."/>
            <person name="Li H."/>
            <person name="Ning X."/>
            <person name="Lin Y."/>
            <person name="Zhao L."/>
            <person name="Xing Q."/>
            <person name="Dou J."/>
            <person name="Li Y."/>
            <person name="Mao J."/>
            <person name="Guo H."/>
            <person name="Dou H."/>
            <person name="Li T."/>
            <person name="Mu C."/>
            <person name="Jiang W."/>
            <person name="Fu Q."/>
            <person name="Fu X."/>
            <person name="Miao Y."/>
            <person name="Liu J."/>
            <person name="Yu Q."/>
            <person name="Li R."/>
            <person name="Liao H."/>
            <person name="Li X."/>
            <person name="Kong Y."/>
            <person name="Jiang Z."/>
            <person name="Chourrout D."/>
            <person name="Li R."/>
            <person name="Bao Z."/>
        </authorList>
    </citation>
    <scope>NUCLEOTIDE SEQUENCE [LARGE SCALE GENOMIC DNA]</scope>
    <source>
        <strain evidence="6 7">PY_sf001</strain>
    </source>
</reference>
<evidence type="ECO:0000256" key="2">
    <source>
        <dbReference type="ARBA" id="ARBA00022737"/>
    </source>
</evidence>
<evidence type="ECO:0000256" key="3">
    <source>
        <dbReference type="ARBA" id="ARBA00023043"/>
    </source>
</evidence>
<dbReference type="SUPFAM" id="SSF48403">
    <property type="entry name" value="Ankyrin repeat"/>
    <property type="match status" value="1"/>
</dbReference>
<dbReference type="InterPro" id="IPR051573">
    <property type="entry name" value="Ankyrin-SOCS_box_domain"/>
</dbReference>
<evidence type="ECO:0000259" key="5">
    <source>
        <dbReference type="PROSITE" id="PS50225"/>
    </source>
</evidence>
<dbReference type="PANTHER" id="PTHR24136">
    <property type="entry name" value="SOWAH (DROSOPHILA) HOMOLOG"/>
    <property type="match status" value="1"/>
</dbReference>
<dbReference type="PROSITE" id="PS50225">
    <property type="entry name" value="SOCS"/>
    <property type="match status" value="1"/>
</dbReference>
<dbReference type="AlphaFoldDB" id="A0A210PRJ2"/>
<dbReference type="SMART" id="SM00969">
    <property type="entry name" value="SOCS_box"/>
    <property type="match status" value="1"/>
</dbReference>
<dbReference type="STRING" id="6573.A0A210PRJ2"/>
<keyword evidence="3 4" id="KW-0040">ANK repeat</keyword>
<evidence type="ECO:0000256" key="1">
    <source>
        <dbReference type="ARBA" id="ARBA00005949"/>
    </source>
</evidence>
<feature type="domain" description="SOCS box" evidence="5">
    <location>
        <begin position="263"/>
        <end position="306"/>
    </location>
</feature>
<dbReference type="PANTHER" id="PTHR24136:SF15">
    <property type="entry name" value="ANK_REP_REGION DOMAIN-CONTAINING PROTEIN"/>
    <property type="match status" value="1"/>
</dbReference>
<dbReference type="PROSITE" id="PS50088">
    <property type="entry name" value="ANK_REPEAT"/>
    <property type="match status" value="2"/>
</dbReference>
<evidence type="ECO:0000313" key="7">
    <source>
        <dbReference type="Proteomes" id="UP000242188"/>
    </source>
</evidence>
<accession>A0A210PRJ2</accession>
<dbReference type="InterPro" id="IPR002110">
    <property type="entry name" value="Ankyrin_rpt"/>
</dbReference>
<feature type="repeat" description="ANK" evidence="4">
    <location>
        <begin position="58"/>
        <end position="90"/>
    </location>
</feature>
<keyword evidence="7" id="KW-1185">Reference proteome</keyword>
<feature type="repeat" description="ANK" evidence="4">
    <location>
        <begin position="91"/>
        <end position="123"/>
    </location>
</feature>
<dbReference type="InterPro" id="IPR036036">
    <property type="entry name" value="SOCS_box-like_dom_sf"/>
</dbReference>